<evidence type="ECO:0000313" key="2">
    <source>
        <dbReference type="EMBL" id="OIR14356.1"/>
    </source>
</evidence>
<comment type="caution">
    <text evidence="2">The sequence shown here is derived from an EMBL/GenBank/DDBJ whole genome shotgun (WGS) entry which is preliminary data.</text>
</comment>
<organism evidence="2">
    <name type="scientific">mine drainage metagenome</name>
    <dbReference type="NCBI Taxonomy" id="410659"/>
    <lineage>
        <taxon>unclassified sequences</taxon>
        <taxon>metagenomes</taxon>
        <taxon>ecological metagenomes</taxon>
    </lineage>
</organism>
<accession>A0A1J5TKX1</accession>
<protein>
    <recommendedName>
        <fullName evidence="3">Tetratricopeptide repeat protein</fullName>
    </recommendedName>
</protein>
<name>A0A1J5TKX1_9ZZZZ</name>
<dbReference type="AlphaFoldDB" id="A0A1J5TKX1"/>
<sequence>MNAALEKVLYHLTQKSNLTDISVDDLSHLAKNYPFFAPAQLALAVKLKQDNDFESQTQLQKTALYFSNLNWLQYQLMNGEAKNFRPSEINTSSSATGSPAAPATAEEIKPEPVREENKISEEYKAFVPNIQETADVADDKQEKVVEAHKTFAPPINEIIAADDEQEKTDEKNIAPVQRTEIIEPPGSIDLKIPSNNKTIRQPDTLPPSFSGNFAKNIFDPAVNQMDKYSSLLSAQLSDFKKPVAENAKLDFEMEPYYTIDYFASQGIKVDLTKQPHDKLTKQLLSFTDWLKKMKTVSPNPQDLGTDPELEKAIQGIAQTSNEAKEIATETMAEVFVKQGKIDKAVQLYIKLSFLDPEKSSYFAAKIQQLKGM</sequence>
<gene>
    <name evidence="2" type="ORF">GALL_48290</name>
</gene>
<proteinExistence type="predicted"/>
<feature type="compositionally biased region" description="Basic and acidic residues" evidence="1">
    <location>
        <begin position="106"/>
        <end position="117"/>
    </location>
</feature>
<evidence type="ECO:0008006" key="3">
    <source>
        <dbReference type="Google" id="ProtNLM"/>
    </source>
</evidence>
<evidence type="ECO:0000256" key="1">
    <source>
        <dbReference type="SAM" id="MobiDB-lite"/>
    </source>
</evidence>
<dbReference type="EMBL" id="MLJW01000012">
    <property type="protein sequence ID" value="OIR14356.1"/>
    <property type="molecule type" value="Genomic_DNA"/>
</dbReference>
<reference evidence="2" key="1">
    <citation type="submission" date="2016-10" db="EMBL/GenBank/DDBJ databases">
        <title>Sequence of Gallionella enrichment culture.</title>
        <authorList>
            <person name="Poehlein A."/>
            <person name="Muehling M."/>
            <person name="Daniel R."/>
        </authorList>
    </citation>
    <scope>NUCLEOTIDE SEQUENCE</scope>
</reference>
<feature type="region of interest" description="Disordered" evidence="1">
    <location>
        <begin position="85"/>
        <end position="117"/>
    </location>
</feature>
<feature type="compositionally biased region" description="Low complexity" evidence="1">
    <location>
        <begin position="91"/>
        <end position="105"/>
    </location>
</feature>